<evidence type="ECO:0000256" key="4">
    <source>
        <dbReference type="ARBA" id="ARBA00023049"/>
    </source>
</evidence>
<dbReference type="STRING" id="246195.DNO_0577"/>
<comment type="similarity">
    <text evidence="1">Belongs to the peptidase U62 family.</text>
</comment>
<feature type="domain" description="Metalloprotease TldD/E N-terminal" evidence="5">
    <location>
        <begin position="31"/>
        <end position="93"/>
    </location>
</feature>
<dbReference type="eggNOG" id="COG0312">
    <property type="taxonomic scope" value="Bacteria"/>
</dbReference>
<dbReference type="InterPro" id="IPR025502">
    <property type="entry name" value="TldD"/>
</dbReference>
<dbReference type="AlphaFoldDB" id="A5EVF5"/>
<dbReference type="GO" id="GO:0006508">
    <property type="term" value="P:proteolysis"/>
    <property type="evidence" value="ECO:0007669"/>
    <property type="project" value="UniProtKB-KW"/>
</dbReference>
<evidence type="ECO:0000259" key="6">
    <source>
        <dbReference type="Pfam" id="PF19289"/>
    </source>
</evidence>
<dbReference type="NCBIfam" id="NF008006">
    <property type="entry name" value="PRK10735.1"/>
    <property type="match status" value="1"/>
</dbReference>
<dbReference type="Pfam" id="PF01523">
    <property type="entry name" value="PmbA_TldD_1st"/>
    <property type="match status" value="1"/>
</dbReference>
<dbReference type="InterPro" id="IPR045569">
    <property type="entry name" value="Metalloprtase-TldD/E_C"/>
</dbReference>
<dbReference type="Pfam" id="PF19290">
    <property type="entry name" value="PmbA_TldD_2nd"/>
    <property type="match status" value="1"/>
</dbReference>
<dbReference type="KEGG" id="dno:DNO_0577"/>
<keyword evidence="2" id="KW-0645">Protease</keyword>
<dbReference type="EMBL" id="CP000513">
    <property type="protein sequence ID" value="ABQ13658.1"/>
    <property type="molecule type" value="Genomic_DNA"/>
</dbReference>
<dbReference type="SUPFAM" id="SSF111283">
    <property type="entry name" value="Putative modulator of DNA gyrase, PmbA/TldD"/>
    <property type="match status" value="1"/>
</dbReference>
<name>A5EVF5_DICNV</name>
<dbReference type="InterPro" id="IPR035068">
    <property type="entry name" value="TldD/PmbA_N"/>
</dbReference>
<dbReference type="InterPro" id="IPR051463">
    <property type="entry name" value="Peptidase_U62_metallo"/>
</dbReference>
<evidence type="ECO:0000256" key="2">
    <source>
        <dbReference type="ARBA" id="ARBA00022670"/>
    </source>
</evidence>
<keyword evidence="4" id="KW-0482">Metalloprotease</keyword>
<dbReference type="PANTHER" id="PTHR30624:SF4">
    <property type="entry name" value="METALLOPROTEASE TLDD"/>
    <property type="match status" value="1"/>
</dbReference>
<dbReference type="RefSeq" id="WP_012030911.1">
    <property type="nucleotide sequence ID" value="NC_009446.1"/>
</dbReference>
<gene>
    <name evidence="8" type="primary">tldD</name>
    <name evidence="8" type="ordered locus">DNO_0577</name>
</gene>
<feature type="domain" description="Metalloprotease TldD/E C-terminal" evidence="6">
    <location>
        <begin position="238"/>
        <end position="471"/>
    </location>
</feature>
<dbReference type="InterPro" id="IPR002510">
    <property type="entry name" value="Metalloprtase-TldD/E_N"/>
</dbReference>
<dbReference type="Pfam" id="PF19289">
    <property type="entry name" value="PmbA_TldD_3rd"/>
    <property type="match status" value="1"/>
</dbReference>
<reference evidence="8 9" key="1">
    <citation type="journal article" date="2007" name="Nat. Biotechnol.">
        <title>Genome sequence and identification of candidate vaccine antigens from the animal pathogen Dichelobacter nodosus.</title>
        <authorList>
            <person name="Myers G.S."/>
            <person name="Parker D."/>
            <person name="Al-Hasani K."/>
            <person name="Kennan R.M."/>
            <person name="Seemann T."/>
            <person name="Ren Q."/>
            <person name="Badger J.H."/>
            <person name="Selengut J.D."/>
            <person name="Deboy R.T."/>
            <person name="Tettelin H."/>
            <person name="Boyce J.D."/>
            <person name="McCarl V.P."/>
            <person name="Han X."/>
            <person name="Nelson W.C."/>
            <person name="Madupu R."/>
            <person name="Mohamoud Y."/>
            <person name="Holley T."/>
            <person name="Fedorova N."/>
            <person name="Khouri H."/>
            <person name="Bottomley S.P."/>
            <person name="Whittington R.J."/>
            <person name="Adler B."/>
            <person name="Songer J.G."/>
            <person name="Rood J.I."/>
            <person name="Paulsen I.T."/>
        </authorList>
    </citation>
    <scope>NUCLEOTIDE SEQUENCE [LARGE SCALE GENOMIC DNA]</scope>
    <source>
        <strain evidence="8 9">VCS1703A</strain>
    </source>
</reference>
<evidence type="ECO:0000256" key="1">
    <source>
        <dbReference type="ARBA" id="ARBA00005836"/>
    </source>
</evidence>
<accession>A5EVF5</accession>
<sequence>MTNDIFPAEISAEILEKGLNLLTFSGIDDGDIYLQRLRSEYWSLSEHRVKNAQYHAAAGLGVRAVVGEQTGFAYADMISQEALFDACRFARRIGKAGQNGTVRVPKWQEQTVKPLYPAVDPLTRYADSEKVRLLQLADQYAYQEDPAVVDVSASFAATYEEVFIQRLDGGFARDIRPLVRFNVNVVLEKNGQRESGYAGGGGRGDYQHYFSPEQIRNYVQKAVKQAQILLTAQAAPAGEMPVVLGNGWTGVLLHEAVGHGLEGDFNRKGSSIFSGKIGEQVCSPLCTVIDDGSLLERRGSLSVDDEGTKTAKNVLIENGILKGYLQDRMNARLMKMNATGNGRRESYAHLPMPRMTNTYLAAGKHKPEEMIASVKRGLLVTEMGGGQVDITNGQFVFSATQAWLIENGKVTAPVKGASLIGQGIEVMQRISMVGDDFALDGGVGNCGKSGQTVPVGVGQPSVKIDRLIVGGTHA</sequence>
<evidence type="ECO:0000256" key="3">
    <source>
        <dbReference type="ARBA" id="ARBA00022801"/>
    </source>
</evidence>
<keyword evidence="9" id="KW-1185">Reference proteome</keyword>
<dbReference type="GO" id="GO:0008237">
    <property type="term" value="F:metallopeptidase activity"/>
    <property type="evidence" value="ECO:0007669"/>
    <property type="project" value="UniProtKB-KW"/>
</dbReference>
<evidence type="ECO:0000259" key="5">
    <source>
        <dbReference type="Pfam" id="PF01523"/>
    </source>
</evidence>
<evidence type="ECO:0000259" key="7">
    <source>
        <dbReference type="Pfam" id="PF19290"/>
    </source>
</evidence>
<keyword evidence="3" id="KW-0378">Hydrolase</keyword>
<dbReference type="Gene3D" id="3.30.2290.10">
    <property type="entry name" value="PmbA/TldD superfamily"/>
    <property type="match status" value="1"/>
</dbReference>
<dbReference type="OrthoDB" id="9803213at2"/>
<dbReference type="PANTHER" id="PTHR30624">
    <property type="entry name" value="UNCHARACTERIZED PROTEIN TLDD AND PMBA"/>
    <property type="match status" value="1"/>
</dbReference>
<evidence type="ECO:0000313" key="9">
    <source>
        <dbReference type="Proteomes" id="UP000000248"/>
    </source>
</evidence>
<feature type="domain" description="Metalloprotease TldD/E central" evidence="7">
    <location>
        <begin position="124"/>
        <end position="230"/>
    </location>
</feature>
<dbReference type="Proteomes" id="UP000000248">
    <property type="component" value="Chromosome"/>
</dbReference>
<dbReference type="PIRSF" id="PIRSF004919">
    <property type="entry name" value="TldD"/>
    <property type="match status" value="1"/>
</dbReference>
<proteinExistence type="inferred from homology"/>
<dbReference type="InterPro" id="IPR036059">
    <property type="entry name" value="TldD/PmbA_sf"/>
</dbReference>
<dbReference type="InterPro" id="IPR045570">
    <property type="entry name" value="Metalloprtase-TldD/E_cen_dom"/>
</dbReference>
<organism evidence="8 9">
    <name type="scientific">Dichelobacter nodosus (strain VCS1703A)</name>
    <dbReference type="NCBI Taxonomy" id="246195"/>
    <lineage>
        <taxon>Bacteria</taxon>
        <taxon>Pseudomonadati</taxon>
        <taxon>Pseudomonadota</taxon>
        <taxon>Gammaproteobacteria</taxon>
        <taxon>Cardiobacteriales</taxon>
        <taxon>Cardiobacteriaceae</taxon>
        <taxon>Dichelobacter</taxon>
    </lineage>
</organism>
<dbReference type="GO" id="GO:0005829">
    <property type="term" value="C:cytosol"/>
    <property type="evidence" value="ECO:0007669"/>
    <property type="project" value="TreeGrafter"/>
</dbReference>
<protein>
    <submittedName>
        <fullName evidence="8">TldD protein</fullName>
    </submittedName>
</protein>
<dbReference type="HOGENOM" id="CLU_026425_1_0_6"/>
<evidence type="ECO:0000313" key="8">
    <source>
        <dbReference type="EMBL" id="ABQ13658.1"/>
    </source>
</evidence>